<dbReference type="AlphaFoldDB" id="J9AMD3"/>
<organism evidence="2 3">
    <name type="scientific">Wuchereria bancrofti</name>
    <dbReference type="NCBI Taxonomy" id="6293"/>
    <lineage>
        <taxon>Eukaryota</taxon>
        <taxon>Metazoa</taxon>
        <taxon>Ecdysozoa</taxon>
        <taxon>Nematoda</taxon>
        <taxon>Chromadorea</taxon>
        <taxon>Rhabditida</taxon>
        <taxon>Spirurina</taxon>
        <taxon>Spiruromorpha</taxon>
        <taxon>Filarioidea</taxon>
        <taxon>Onchocercidae</taxon>
        <taxon>Wuchereria</taxon>
    </lineage>
</organism>
<proteinExistence type="predicted"/>
<evidence type="ECO:0000256" key="1">
    <source>
        <dbReference type="SAM" id="MobiDB-lite"/>
    </source>
</evidence>
<feature type="compositionally biased region" description="Polar residues" evidence="1">
    <location>
        <begin position="57"/>
        <end position="69"/>
    </location>
</feature>
<comment type="caution">
    <text evidence="2">The sequence shown here is derived from an EMBL/GenBank/DDBJ whole genome shotgun (WGS) entry which is preliminary data.</text>
</comment>
<name>J9AMD3_WUCBA</name>
<reference evidence="3" key="1">
    <citation type="submission" date="2012-08" db="EMBL/GenBank/DDBJ databases">
        <title>The Genome Sequence of Wuchereria bancrofti.</title>
        <authorList>
            <person name="Nutman T.B."/>
            <person name="Fink D.L."/>
            <person name="Russ C."/>
            <person name="Young S."/>
            <person name="Zeng Q."/>
            <person name="Koehrsen M."/>
            <person name="Alvarado L."/>
            <person name="Berlin A."/>
            <person name="Chapman S.B."/>
            <person name="Chen Z."/>
            <person name="Freedman E."/>
            <person name="Gellesch M."/>
            <person name="Goldberg J."/>
            <person name="Griggs A."/>
            <person name="Gujja S."/>
            <person name="Heilman E.R."/>
            <person name="Heiman D."/>
            <person name="Hepburn T."/>
            <person name="Howarth C."/>
            <person name="Jen D."/>
            <person name="Larson L."/>
            <person name="Lewis B."/>
            <person name="Mehta T."/>
            <person name="Park D."/>
            <person name="Pearson M."/>
            <person name="Roberts A."/>
            <person name="Saif S."/>
            <person name="Shea T."/>
            <person name="Shenoy N."/>
            <person name="Sisk P."/>
            <person name="Stolte C."/>
            <person name="Sykes S."/>
            <person name="Walk T."/>
            <person name="White J."/>
            <person name="Yandava C."/>
            <person name="Haas B."/>
            <person name="Henn M.R."/>
            <person name="Nusbaum C."/>
            <person name="Birren B."/>
        </authorList>
    </citation>
    <scope>NUCLEOTIDE SEQUENCE [LARGE SCALE GENOMIC DNA]</scope>
    <source>
        <strain evidence="3">NA</strain>
    </source>
</reference>
<evidence type="ECO:0000313" key="2">
    <source>
        <dbReference type="EMBL" id="EJW75440.1"/>
    </source>
</evidence>
<gene>
    <name evidence="2" type="ORF">WUBG_13652</name>
</gene>
<protein>
    <submittedName>
        <fullName evidence="2">Uncharacterized protein</fullName>
    </submittedName>
</protein>
<evidence type="ECO:0000313" key="3">
    <source>
        <dbReference type="Proteomes" id="UP000004810"/>
    </source>
</evidence>
<accession>J9AMD3</accession>
<feature type="region of interest" description="Disordered" evidence="1">
    <location>
        <begin position="1"/>
        <end position="79"/>
    </location>
</feature>
<sequence>MGNRNEELIPLRMPTSYSGTDDVNSPLIGTSTTPPILLPTTSRSLQPRRSGHLSLVSAPSGQSTPTRSELSPEDTDTLL</sequence>
<dbReference type="Proteomes" id="UP000004810">
    <property type="component" value="Unassembled WGS sequence"/>
</dbReference>
<dbReference type="EMBL" id="ADBV01010558">
    <property type="protein sequence ID" value="EJW75440.1"/>
    <property type="molecule type" value="Genomic_DNA"/>
</dbReference>
<feature type="compositionally biased region" description="Low complexity" evidence="1">
    <location>
        <begin position="25"/>
        <end position="45"/>
    </location>
</feature>